<sequence>MVSFRKSKSFENDNKDQPEFEFIEFGSFAQLTPLTTRKSGNQTDDDGRGKIFWAIWGNDRIPVVLKSVKFNAADEKNIEARKENKIENGTREKSDERDPSVTESILNELKLLSRVIHHPNITEIFGLTEVPELDDLFVVTQYTTGGNLRQYLKQQNSILSWNDRIRFSKEIASGLR</sequence>
<keyword evidence="2" id="KW-1185">Reference proteome</keyword>
<evidence type="ECO:0000313" key="2">
    <source>
        <dbReference type="Proteomes" id="UP000789525"/>
    </source>
</evidence>
<gene>
    <name evidence="1" type="ORF">ACOLOM_LOCUS9251</name>
</gene>
<accession>A0ACA9NV46</accession>
<proteinExistence type="predicted"/>
<dbReference type="EMBL" id="CAJVPT010026352">
    <property type="protein sequence ID" value="CAG8678987.1"/>
    <property type="molecule type" value="Genomic_DNA"/>
</dbReference>
<protein>
    <submittedName>
        <fullName evidence="1">796_t:CDS:1</fullName>
    </submittedName>
</protein>
<evidence type="ECO:0000313" key="1">
    <source>
        <dbReference type="EMBL" id="CAG8678987.1"/>
    </source>
</evidence>
<organism evidence="1 2">
    <name type="scientific">Acaulospora colombiana</name>
    <dbReference type="NCBI Taxonomy" id="27376"/>
    <lineage>
        <taxon>Eukaryota</taxon>
        <taxon>Fungi</taxon>
        <taxon>Fungi incertae sedis</taxon>
        <taxon>Mucoromycota</taxon>
        <taxon>Glomeromycotina</taxon>
        <taxon>Glomeromycetes</taxon>
        <taxon>Diversisporales</taxon>
        <taxon>Acaulosporaceae</taxon>
        <taxon>Acaulospora</taxon>
    </lineage>
</organism>
<name>A0ACA9NV46_9GLOM</name>
<reference evidence="1" key="1">
    <citation type="submission" date="2021-06" db="EMBL/GenBank/DDBJ databases">
        <authorList>
            <person name="Kallberg Y."/>
            <person name="Tangrot J."/>
            <person name="Rosling A."/>
        </authorList>
    </citation>
    <scope>NUCLEOTIDE SEQUENCE</scope>
    <source>
        <strain evidence="1">CL356</strain>
    </source>
</reference>
<dbReference type="Proteomes" id="UP000789525">
    <property type="component" value="Unassembled WGS sequence"/>
</dbReference>
<comment type="caution">
    <text evidence="1">The sequence shown here is derived from an EMBL/GenBank/DDBJ whole genome shotgun (WGS) entry which is preliminary data.</text>
</comment>
<feature type="non-terminal residue" evidence="1">
    <location>
        <position position="176"/>
    </location>
</feature>